<dbReference type="EC" id="4.1.99.17" evidence="10"/>
<organism evidence="11 12">
    <name type="scientific">Okeanomitos corallinicola TIOX110</name>
    <dbReference type="NCBI Taxonomy" id="3133117"/>
    <lineage>
        <taxon>Bacteria</taxon>
        <taxon>Bacillati</taxon>
        <taxon>Cyanobacteriota</taxon>
        <taxon>Cyanophyceae</taxon>
        <taxon>Nostocales</taxon>
        <taxon>Aphanizomenonaceae</taxon>
        <taxon>Okeanomitos</taxon>
    </lineage>
</organism>
<dbReference type="InterPro" id="IPR002817">
    <property type="entry name" value="ThiC/BzaA/B"/>
</dbReference>
<feature type="binding site" evidence="10">
    <location>
        <position position="109"/>
    </location>
    <ligand>
        <name>substrate</name>
    </ligand>
</feature>
<keyword evidence="2 10" id="KW-0004">4Fe-4S</keyword>
<dbReference type="SFLD" id="SFLDF00407">
    <property type="entry name" value="phosphomethylpyrimidine_syntha"/>
    <property type="match status" value="1"/>
</dbReference>
<dbReference type="SFLD" id="SFLDG01114">
    <property type="entry name" value="phosphomethylpyrimidine_syntha"/>
    <property type="match status" value="1"/>
</dbReference>
<evidence type="ECO:0000256" key="5">
    <source>
        <dbReference type="ARBA" id="ARBA00022833"/>
    </source>
</evidence>
<evidence type="ECO:0000256" key="1">
    <source>
        <dbReference type="ARBA" id="ARBA00003175"/>
    </source>
</evidence>
<feature type="binding site" evidence="10">
    <location>
        <position position="80"/>
    </location>
    <ligand>
        <name>substrate</name>
    </ligand>
</feature>
<evidence type="ECO:0000256" key="10">
    <source>
        <dbReference type="HAMAP-Rule" id="MF_00089"/>
    </source>
</evidence>
<proteinExistence type="inferred from homology"/>
<keyword evidence="3 10" id="KW-0949">S-adenosyl-L-methionine</keyword>
<evidence type="ECO:0000313" key="12">
    <source>
        <dbReference type="Proteomes" id="UP001483337"/>
    </source>
</evidence>
<feature type="binding site" evidence="10">
    <location>
        <position position="279"/>
    </location>
    <ligand>
        <name>Zn(2+)</name>
        <dbReference type="ChEBI" id="CHEBI:29105"/>
    </ligand>
</feature>
<dbReference type="RefSeq" id="WP_353929351.1">
    <property type="nucleotide sequence ID" value="NZ_CP150886.1"/>
</dbReference>
<dbReference type="InterPro" id="IPR037509">
    <property type="entry name" value="ThiC"/>
</dbReference>
<keyword evidence="4 10" id="KW-0479">Metal-binding</keyword>
<keyword evidence="12" id="KW-1185">Reference proteome</keyword>
<feature type="binding site" evidence="10">
    <location>
        <position position="302"/>
    </location>
    <ligand>
        <name>substrate</name>
    </ligand>
</feature>
<gene>
    <name evidence="10 11" type="primary">thiC</name>
    <name evidence="11" type="ORF">WJM97_13595</name>
</gene>
<keyword evidence="5 10" id="KW-0862">Zinc</keyword>
<keyword evidence="6 10" id="KW-0784">Thiamine biosynthesis</keyword>
<feature type="binding site" evidence="10">
    <location>
        <position position="343"/>
    </location>
    <ligand>
        <name>Zn(2+)</name>
        <dbReference type="ChEBI" id="CHEBI:29105"/>
    </ligand>
</feature>
<feature type="binding site" evidence="10">
    <location>
        <begin position="195"/>
        <end position="197"/>
    </location>
    <ligand>
        <name>substrate</name>
    </ligand>
</feature>
<name>A0ABZ2UN70_9CYAN</name>
<evidence type="ECO:0000256" key="9">
    <source>
        <dbReference type="ARBA" id="ARBA00023239"/>
    </source>
</evidence>
<evidence type="ECO:0000256" key="8">
    <source>
        <dbReference type="ARBA" id="ARBA00023014"/>
    </source>
</evidence>
<feature type="binding site" evidence="10">
    <location>
        <position position="426"/>
    </location>
    <ligand>
        <name>[4Fe-4S] cluster</name>
        <dbReference type="ChEBI" id="CHEBI:49883"/>
        <note>4Fe-4S-S-AdoMet</note>
    </ligand>
</feature>
<feature type="binding site" evidence="10">
    <location>
        <position position="431"/>
    </location>
    <ligand>
        <name>[4Fe-4S] cluster</name>
        <dbReference type="ChEBI" id="CHEBI:49883"/>
        <note>4Fe-4S-S-AdoMet</note>
    </ligand>
</feature>
<dbReference type="GO" id="GO:0070284">
    <property type="term" value="F:phosphomethylpyrimidine synthase activity"/>
    <property type="evidence" value="ECO:0007669"/>
    <property type="project" value="UniProtKB-EC"/>
</dbReference>
<comment type="function">
    <text evidence="1 10">Catalyzes the synthesis of the hydroxymethylpyrimidine phosphate (HMP-P) moiety of thiamine from aminoimidazole ribotide (AIR) in a radical S-adenosyl-L-methionine (SAM)-dependent reaction.</text>
</comment>
<dbReference type="Gene3D" id="3.20.20.540">
    <property type="entry name" value="Radical SAM ThiC family, central domain"/>
    <property type="match status" value="1"/>
</dbReference>
<evidence type="ECO:0000256" key="2">
    <source>
        <dbReference type="ARBA" id="ARBA00022485"/>
    </source>
</evidence>
<feature type="binding site" evidence="10">
    <location>
        <position position="275"/>
    </location>
    <ligand>
        <name>substrate</name>
    </ligand>
</feature>
<dbReference type="Gene3D" id="6.10.250.620">
    <property type="match status" value="1"/>
</dbReference>
<dbReference type="Pfam" id="PF01964">
    <property type="entry name" value="ThiC_Rad_SAM"/>
    <property type="match status" value="1"/>
</dbReference>
<keyword evidence="7 10" id="KW-0408">Iron</keyword>
<dbReference type="NCBIfam" id="NF006763">
    <property type="entry name" value="PRK09284.1"/>
    <property type="match status" value="1"/>
</dbReference>
<feature type="binding site" evidence="10">
    <location>
        <position position="175"/>
    </location>
    <ligand>
        <name>substrate</name>
    </ligand>
</feature>
<protein>
    <recommendedName>
        <fullName evidence="10">Phosphomethylpyrimidine synthase</fullName>
        <ecNumber evidence="10">4.1.99.17</ecNumber>
    </recommendedName>
    <alternativeName>
        <fullName evidence="10">Hydroxymethylpyrimidine phosphate synthase</fullName>
        <shortName evidence="10">HMP-P synthase</shortName>
        <shortName evidence="10">HMP-phosphate synthase</shortName>
        <shortName evidence="10">HMPP synthase</shortName>
    </alternativeName>
    <alternativeName>
        <fullName evidence="10">Thiamine biosynthesis protein ThiC</fullName>
    </alternativeName>
</protein>
<dbReference type="NCBIfam" id="NF009895">
    <property type="entry name" value="PRK13352.1"/>
    <property type="match status" value="1"/>
</dbReference>
<dbReference type="PANTHER" id="PTHR30557">
    <property type="entry name" value="THIAMINE BIOSYNTHESIS PROTEIN THIC"/>
    <property type="match status" value="1"/>
</dbReference>
<dbReference type="HAMAP" id="MF_00089">
    <property type="entry name" value="ThiC"/>
    <property type="match status" value="1"/>
</dbReference>
<dbReference type="NCBIfam" id="TIGR00190">
    <property type="entry name" value="thiC"/>
    <property type="match status" value="1"/>
</dbReference>
<dbReference type="InterPro" id="IPR038521">
    <property type="entry name" value="ThiC/Bza_core_dom"/>
</dbReference>
<evidence type="ECO:0000256" key="4">
    <source>
        <dbReference type="ARBA" id="ARBA00022723"/>
    </source>
</evidence>
<comment type="similarity">
    <text evidence="10">Belongs to the ThiC family.</text>
</comment>
<comment type="catalytic activity">
    <reaction evidence="10">
        <text>5-amino-1-(5-phospho-beta-D-ribosyl)imidazole + S-adenosyl-L-methionine = 4-amino-2-methyl-5-(phosphooxymethyl)pyrimidine + CO + 5'-deoxyadenosine + formate + L-methionine + 3 H(+)</text>
        <dbReference type="Rhea" id="RHEA:24840"/>
        <dbReference type="ChEBI" id="CHEBI:15378"/>
        <dbReference type="ChEBI" id="CHEBI:15740"/>
        <dbReference type="ChEBI" id="CHEBI:17245"/>
        <dbReference type="ChEBI" id="CHEBI:17319"/>
        <dbReference type="ChEBI" id="CHEBI:57844"/>
        <dbReference type="ChEBI" id="CHEBI:58354"/>
        <dbReference type="ChEBI" id="CHEBI:59789"/>
        <dbReference type="ChEBI" id="CHEBI:137981"/>
        <dbReference type="EC" id="4.1.99.17"/>
    </reaction>
</comment>
<dbReference type="Proteomes" id="UP001483337">
    <property type="component" value="Chromosome"/>
</dbReference>
<comment type="cofactor">
    <cofactor evidence="10">
        <name>[4Fe-4S] cluster</name>
        <dbReference type="ChEBI" id="CHEBI:49883"/>
    </cofactor>
    <text evidence="10">Binds 1 [4Fe-4S] cluster per subunit. The cluster is coordinated with 3 cysteines and an exchangeable S-adenosyl-L-methionine.</text>
</comment>
<evidence type="ECO:0000256" key="6">
    <source>
        <dbReference type="ARBA" id="ARBA00022977"/>
    </source>
</evidence>
<reference evidence="11 12" key="1">
    <citation type="submission" date="2024-04" db="EMBL/GenBank/DDBJ databases">
        <title>Okeanomitos corallinicola gen. &amp; sp. nov. (Nostocales, Cyanobacteria), a new toxic marine heterocyst-forming cyanobacterium from a coral reef.</title>
        <authorList>
            <person name="Li H."/>
            <person name="Li R."/>
            <person name="Kang J."/>
            <person name="Hii K.S."/>
            <person name="Mohamed H.F."/>
            <person name="Xu X."/>
            <person name="Luo Z."/>
        </authorList>
    </citation>
    <scope>NUCLEOTIDE SEQUENCE [LARGE SCALE GENOMIC DNA]</scope>
    <source>
        <strain evidence="11 12">TIOX110</strain>
    </source>
</reference>
<feature type="binding site" evidence="10">
    <location>
        <begin position="236"/>
        <end position="239"/>
    </location>
    <ligand>
        <name>substrate</name>
    </ligand>
</feature>
<dbReference type="PANTHER" id="PTHR30557:SF1">
    <property type="entry name" value="PHOSPHOMETHYLPYRIMIDINE SYNTHASE, CHLOROPLASTIC"/>
    <property type="match status" value="1"/>
</dbReference>
<dbReference type="SFLD" id="SFLDS00113">
    <property type="entry name" value="Radical_SAM_Phosphomethylpyrim"/>
    <property type="match status" value="1"/>
</dbReference>
<accession>A0ABZ2UN70</accession>
<evidence type="ECO:0000313" key="11">
    <source>
        <dbReference type="EMBL" id="WZB86437.1"/>
    </source>
</evidence>
<feature type="binding site" evidence="10">
    <location>
        <position position="423"/>
    </location>
    <ligand>
        <name>[4Fe-4S] cluster</name>
        <dbReference type="ChEBI" id="CHEBI:49883"/>
        <note>4Fe-4S-S-AdoMet</note>
    </ligand>
</feature>
<sequence length="457" mass="51123">MRTEWVAKRRGQGNVTQMHYARQGVITEEMYHVAKVENLSPELIRDEVARGRMVIPANINHTNLEAMAIGIASRCKVNANLGASPNSSDVEEELDKLRLSIKYGADTVMDLSTGGGNLDEIRTAIIKASPVPIGTVPVYQALESVHGRMENFTADDFLHIIEKHAQQGVDYQTIHAGLLIEHLPLVKTRLTGIVSRGGGILAKWMLLHRKQNPLYTHFNDIIEIFKKYDVTFSLGDSLRPGCTHDATDAAQLAELKTLGQLTRRAWEHDVQVMVEGPGHVPMDQIEFNVRKQMEECSEAPFYVLGPLVTDIAPGYDHITSAIGAAMAGWYGTAMLCYVTPKEHLGLPNAEDVRNGLIAYKIAAHAADIARKRPGARDRDDELSKARYNFDWNRQFELSLDPERAKEYHDETLPDDVYKKAEFCSMCGPKFCPMQTKIEDEALIELEEFLATEKVVQV</sequence>
<evidence type="ECO:0000256" key="7">
    <source>
        <dbReference type="ARBA" id="ARBA00023004"/>
    </source>
</evidence>
<comment type="pathway">
    <text evidence="10">Cofactor biosynthesis; thiamine diphosphate biosynthesis.</text>
</comment>
<dbReference type="EMBL" id="CP150886">
    <property type="protein sequence ID" value="WZB86437.1"/>
    <property type="molecule type" value="Genomic_DNA"/>
</dbReference>
<feature type="binding site" evidence="10">
    <location>
        <position position="139"/>
    </location>
    <ligand>
        <name>substrate</name>
    </ligand>
</feature>
<evidence type="ECO:0000256" key="3">
    <source>
        <dbReference type="ARBA" id="ARBA00022691"/>
    </source>
</evidence>
<keyword evidence="8 10" id="KW-0411">Iron-sulfur</keyword>
<keyword evidence="9 10" id="KW-0456">Lyase</keyword>